<dbReference type="AlphaFoldDB" id="A0A7W7RBR8"/>
<evidence type="ECO:0000313" key="3">
    <source>
        <dbReference type="Proteomes" id="UP000540506"/>
    </source>
</evidence>
<evidence type="ECO:0000256" key="1">
    <source>
        <dbReference type="SAM" id="Phobius"/>
    </source>
</evidence>
<organism evidence="2 3">
    <name type="scientific">Kitasatospora kifunensis</name>
    <name type="common">Streptomyces kifunensis</name>
    <dbReference type="NCBI Taxonomy" id="58351"/>
    <lineage>
        <taxon>Bacteria</taxon>
        <taxon>Bacillati</taxon>
        <taxon>Actinomycetota</taxon>
        <taxon>Actinomycetes</taxon>
        <taxon>Kitasatosporales</taxon>
        <taxon>Streptomycetaceae</taxon>
        <taxon>Kitasatospora</taxon>
    </lineage>
</organism>
<keyword evidence="3" id="KW-1185">Reference proteome</keyword>
<comment type="caution">
    <text evidence="2">The sequence shown here is derived from an EMBL/GenBank/DDBJ whole genome shotgun (WGS) entry which is preliminary data.</text>
</comment>
<evidence type="ECO:0000313" key="2">
    <source>
        <dbReference type="EMBL" id="MBB4929076.1"/>
    </source>
</evidence>
<keyword evidence="1" id="KW-0472">Membrane</keyword>
<keyword evidence="1" id="KW-1133">Transmembrane helix</keyword>
<keyword evidence="1" id="KW-0812">Transmembrane</keyword>
<dbReference type="EMBL" id="JACHJV010000004">
    <property type="protein sequence ID" value="MBB4929076.1"/>
    <property type="molecule type" value="Genomic_DNA"/>
</dbReference>
<feature type="transmembrane region" description="Helical" evidence="1">
    <location>
        <begin position="37"/>
        <end position="56"/>
    </location>
</feature>
<dbReference type="Proteomes" id="UP000540506">
    <property type="component" value="Unassembled WGS sequence"/>
</dbReference>
<feature type="transmembrane region" description="Helical" evidence="1">
    <location>
        <begin position="86"/>
        <end position="106"/>
    </location>
</feature>
<feature type="transmembrane region" description="Helical" evidence="1">
    <location>
        <begin position="63"/>
        <end position="80"/>
    </location>
</feature>
<feature type="transmembrane region" description="Helical" evidence="1">
    <location>
        <begin position="12"/>
        <end position="31"/>
    </location>
</feature>
<reference evidence="2 3" key="1">
    <citation type="submission" date="2020-08" db="EMBL/GenBank/DDBJ databases">
        <title>Sequencing the genomes of 1000 actinobacteria strains.</title>
        <authorList>
            <person name="Klenk H.-P."/>
        </authorList>
    </citation>
    <scope>NUCLEOTIDE SEQUENCE [LARGE SCALE GENOMIC DNA]</scope>
    <source>
        <strain evidence="2 3">DSM 41654</strain>
    </source>
</reference>
<gene>
    <name evidence="2" type="ORF">FHR34_008175</name>
</gene>
<dbReference type="RefSeq" id="WP_184947055.1">
    <property type="nucleotide sequence ID" value="NZ_JACHJV010000004.1"/>
</dbReference>
<sequence>MRDAQDRSTQDQRTAVGLTGGAALSILLAAATDSHWLVVPAIGMLISAVILAYRTLKDQPGGSWIAWAAGTVISLLLVWTNPDDRVLQIPVTGVLAVGATALFLRWRAQHR</sequence>
<accession>A0A7W7RBR8</accession>
<evidence type="ECO:0008006" key="4">
    <source>
        <dbReference type="Google" id="ProtNLM"/>
    </source>
</evidence>
<proteinExistence type="predicted"/>
<name>A0A7W7RBR8_KITKI</name>
<protein>
    <recommendedName>
        <fullName evidence="4">Integral membrane protein</fullName>
    </recommendedName>
</protein>